<organism evidence="2 3">
    <name type="scientific">Jannaschia seosinensis</name>
    <dbReference type="NCBI Taxonomy" id="313367"/>
    <lineage>
        <taxon>Bacteria</taxon>
        <taxon>Pseudomonadati</taxon>
        <taxon>Pseudomonadota</taxon>
        <taxon>Alphaproteobacteria</taxon>
        <taxon>Rhodobacterales</taxon>
        <taxon>Roseobacteraceae</taxon>
        <taxon>Jannaschia</taxon>
    </lineage>
</organism>
<dbReference type="EMBL" id="CYPR01000107">
    <property type="protein sequence ID" value="CUH39037.1"/>
    <property type="molecule type" value="Genomic_DNA"/>
</dbReference>
<accession>A0A0M7B8D3</accession>
<evidence type="ECO:0000259" key="1">
    <source>
        <dbReference type="Pfam" id="PF12728"/>
    </source>
</evidence>
<protein>
    <submittedName>
        <fullName evidence="2">Helix-turn-helix domain protein</fullName>
    </submittedName>
</protein>
<sequence>MLQTQNLNQKELARRWGISHRTLERWRYAGKGPAYLKLGGRVLYRLADIAEFEESQLQRAVRISEAVARTGQSPRQLTVDPTRAPCPTVPLRRSLRAC</sequence>
<dbReference type="AlphaFoldDB" id="A0A0M7B8D3"/>
<dbReference type="Gene3D" id="1.10.10.10">
    <property type="entry name" value="Winged helix-like DNA-binding domain superfamily/Winged helix DNA-binding domain"/>
    <property type="match status" value="1"/>
</dbReference>
<dbReference type="InterPro" id="IPR036388">
    <property type="entry name" value="WH-like_DNA-bd_sf"/>
</dbReference>
<dbReference type="SUPFAM" id="SSF46955">
    <property type="entry name" value="Putative DNA-binding domain"/>
    <property type="match status" value="1"/>
</dbReference>
<keyword evidence="3" id="KW-1185">Reference proteome</keyword>
<reference evidence="2 3" key="1">
    <citation type="submission" date="2015-09" db="EMBL/GenBank/DDBJ databases">
        <authorList>
            <person name="Jackson K.R."/>
            <person name="Lunt B.L."/>
            <person name="Fisher J.N.B."/>
            <person name="Gardner A.V."/>
            <person name="Bailey M.E."/>
            <person name="Deus L.M."/>
            <person name="Earl A.S."/>
            <person name="Gibby P.D."/>
            <person name="Hartmann K.A."/>
            <person name="Liu J.E."/>
            <person name="Manci A.M."/>
            <person name="Nielsen D.A."/>
            <person name="Solomon M.B."/>
            <person name="Breakwell D.P."/>
            <person name="Burnett S.H."/>
            <person name="Grose J.H."/>
        </authorList>
    </citation>
    <scope>NUCLEOTIDE SEQUENCE [LARGE SCALE GENOMIC DNA]</scope>
    <source>
        <strain evidence="2 3">CECT 7799</strain>
    </source>
</reference>
<proteinExistence type="predicted"/>
<dbReference type="Pfam" id="PF12728">
    <property type="entry name" value="HTH_17"/>
    <property type="match status" value="1"/>
</dbReference>
<dbReference type="RefSeq" id="WP_055663281.1">
    <property type="nucleotide sequence ID" value="NZ_CYPR01000107.1"/>
</dbReference>
<dbReference type="InterPro" id="IPR009061">
    <property type="entry name" value="DNA-bd_dom_put_sf"/>
</dbReference>
<evidence type="ECO:0000313" key="2">
    <source>
        <dbReference type="EMBL" id="CUH39037.1"/>
    </source>
</evidence>
<dbReference type="Proteomes" id="UP000049455">
    <property type="component" value="Unassembled WGS sequence"/>
</dbReference>
<dbReference type="STRING" id="313367.JSE7799_01756"/>
<feature type="domain" description="Helix-turn-helix" evidence="1">
    <location>
        <begin position="9"/>
        <end position="56"/>
    </location>
</feature>
<name>A0A0M7B8D3_9RHOB</name>
<evidence type="ECO:0000313" key="3">
    <source>
        <dbReference type="Proteomes" id="UP000049455"/>
    </source>
</evidence>
<gene>
    <name evidence="2" type="ORF">JSE7799_01756</name>
</gene>
<dbReference type="InterPro" id="IPR041657">
    <property type="entry name" value="HTH_17"/>
</dbReference>